<dbReference type="KEGG" id="cavi:CAV_1362"/>
<reference evidence="2 3" key="1">
    <citation type="submission" date="2017-07" db="EMBL/GenBank/DDBJ databases">
        <title>Analysis of two Campylobacter avium genomes and identification of a novel hippuricase gene.</title>
        <authorList>
            <person name="Miller W.G."/>
            <person name="Chapman M.H."/>
            <person name="Yee E."/>
            <person name="Revez J."/>
            <person name="Bono J.L."/>
            <person name="Rossi M."/>
        </authorList>
    </citation>
    <scope>NUCLEOTIDE SEQUENCE [LARGE SCALE GENOMIC DNA]</scope>
    <source>
        <strain evidence="2 3">LMG 24591</strain>
    </source>
</reference>
<evidence type="ECO:0000256" key="1">
    <source>
        <dbReference type="SAM" id="MobiDB-lite"/>
    </source>
</evidence>
<accession>A0A222MZH6</accession>
<gene>
    <name evidence="2" type="ORF">CAV_1362</name>
</gene>
<protein>
    <submittedName>
        <fullName evidence="2">Uncharacterized protein</fullName>
    </submittedName>
</protein>
<feature type="region of interest" description="Disordered" evidence="1">
    <location>
        <begin position="280"/>
        <end position="309"/>
    </location>
</feature>
<dbReference type="Proteomes" id="UP000201169">
    <property type="component" value="Chromosome"/>
</dbReference>
<organism evidence="2 3">
    <name type="scientific">Campylobacter avium LMG 24591</name>
    <dbReference type="NCBI Taxonomy" id="522484"/>
    <lineage>
        <taxon>Bacteria</taxon>
        <taxon>Pseudomonadati</taxon>
        <taxon>Campylobacterota</taxon>
        <taxon>Epsilonproteobacteria</taxon>
        <taxon>Campylobacterales</taxon>
        <taxon>Campylobacteraceae</taxon>
        <taxon>Campylobacter</taxon>
    </lineage>
</organism>
<evidence type="ECO:0000313" key="2">
    <source>
        <dbReference type="EMBL" id="ASQ30986.1"/>
    </source>
</evidence>
<dbReference type="EMBL" id="CP022347">
    <property type="protein sequence ID" value="ASQ30986.1"/>
    <property type="molecule type" value="Genomic_DNA"/>
</dbReference>
<dbReference type="InterPro" id="IPR058078">
    <property type="entry name" value="Cj0814-like"/>
</dbReference>
<feature type="compositionally biased region" description="Low complexity" evidence="1">
    <location>
        <begin position="288"/>
        <end position="299"/>
    </location>
</feature>
<keyword evidence="3" id="KW-1185">Reference proteome</keyword>
<dbReference type="OrthoDB" id="5363613at2"/>
<sequence length="363" mass="41339">MFISNNLNLYSQNLENIKNQNLSLNKNLNQNLVKDKSQAVSEILGYGVDSEGFFTSDFNEKTGLPKDYKIYAKDIENLVNSYKNKDIFTSIDIAKSMQNAYKVFSALKLGNKDFMSNEDLKSLAIGYELDIKNLTVIKTYEKYDEFNSKIMSSNANLLGHLPSSLHFTFSNFEVKQNLDINQLLQGLSKEAYLKDDKLSKSGLFVSFFKNSPHRVMIEGKATVLGMSAGFGRIESALAIELNEILTSGNLDDFKTILSLMSKHDDITEFKKEMLELQIPLNKNPQTDNLNNKNNSDNYNPTPKDKKPFTPIQAESKSETFTYDDIAKNFFLSFLENERKKGTDVLELLEKLFKVDKSKIDFKV</sequence>
<proteinExistence type="predicted"/>
<name>A0A222MZH6_9BACT</name>
<evidence type="ECO:0000313" key="3">
    <source>
        <dbReference type="Proteomes" id="UP000201169"/>
    </source>
</evidence>
<dbReference type="NCBIfam" id="NF046095">
    <property type="entry name" value="flg_dep_Cj0814"/>
    <property type="match status" value="1"/>
</dbReference>
<dbReference type="RefSeq" id="WP_094325777.1">
    <property type="nucleotide sequence ID" value="NZ_CP022347.1"/>
</dbReference>
<dbReference type="AlphaFoldDB" id="A0A222MZH6"/>